<evidence type="ECO:0000256" key="4">
    <source>
        <dbReference type="ARBA" id="ARBA00023136"/>
    </source>
</evidence>
<protein>
    <recommendedName>
        <fullName evidence="8">Glucose receptor Git3 N-terminal domain-containing protein</fullName>
    </recommendedName>
</protein>
<keyword evidence="3 5" id="KW-1133">Transmembrane helix</keyword>
<gene>
    <name evidence="6" type="ORF">EDB92DRAFT_1954414</name>
</gene>
<comment type="subcellular location">
    <subcellularLocation>
        <location evidence="1">Membrane</location>
        <topology evidence="1">Multi-pass membrane protein</topology>
    </subcellularLocation>
</comment>
<keyword evidence="7" id="KW-1185">Reference proteome</keyword>
<dbReference type="Gene3D" id="1.20.1070.10">
    <property type="entry name" value="Rhodopsin 7-helix transmembrane proteins"/>
    <property type="match status" value="1"/>
</dbReference>
<feature type="transmembrane region" description="Helical" evidence="5">
    <location>
        <begin position="60"/>
        <end position="80"/>
    </location>
</feature>
<evidence type="ECO:0000256" key="1">
    <source>
        <dbReference type="ARBA" id="ARBA00004141"/>
    </source>
</evidence>
<evidence type="ECO:0000313" key="7">
    <source>
        <dbReference type="Proteomes" id="UP001201163"/>
    </source>
</evidence>
<keyword evidence="2 5" id="KW-0812">Transmembrane</keyword>
<accession>A0AAD4Q867</accession>
<organism evidence="6 7">
    <name type="scientific">Lactarius akahatsu</name>
    <dbReference type="NCBI Taxonomy" id="416441"/>
    <lineage>
        <taxon>Eukaryota</taxon>
        <taxon>Fungi</taxon>
        <taxon>Dikarya</taxon>
        <taxon>Basidiomycota</taxon>
        <taxon>Agaricomycotina</taxon>
        <taxon>Agaricomycetes</taxon>
        <taxon>Russulales</taxon>
        <taxon>Russulaceae</taxon>
        <taxon>Lactarius</taxon>
    </lineage>
</organism>
<dbReference type="GO" id="GO:0004930">
    <property type="term" value="F:G protein-coupled receptor activity"/>
    <property type="evidence" value="ECO:0007669"/>
    <property type="project" value="TreeGrafter"/>
</dbReference>
<proteinExistence type="predicted"/>
<comment type="caution">
    <text evidence="6">The sequence shown here is derived from an EMBL/GenBank/DDBJ whole genome shotgun (WGS) entry which is preliminary data.</text>
</comment>
<dbReference type="PANTHER" id="PTHR23112">
    <property type="entry name" value="G PROTEIN-COUPLED RECEPTOR 157-RELATED"/>
    <property type="match status" value="1"/>
</dbReference>
<dbReference type="GO" id="GO:0007189">
    <property type="term" value="P:adenylate cyclase-activating G protein-coupled receptor signaling pathway"/>
    <property type="evidence" value="ECO:0007669"/>
    <property type="project" value="TreeGrafter"/>
</dbReference>
<dbReference type="Proteomes" id="UP001201163">
    <property type="component" value="Unassembled WGS sequence"/>
</dbReference>
<evidence type="ECO:0000256" key="5">
    <source>
        <dbReference type="SAM" id="Phobius"/>
    </source>
</evidence>
<dbReference type="PANTHER" id="PTHR23112:SF37">
    <property type="entry name" value="G PROTEIN-COUPLED RECEPTOR GPR1"/>
    <property type="match status" value="1"/>
</dbReference>
<evidence type="ECO:0008006" key="8">
    <source>
        <dbReference type="Google" id="ProtNLM"/>
    </source>
</evidence>
<feature type="transmembrane region" description="Helical" evidence="5">
    <location>
        <begin position="146"/>
        <end position="167"/>
    </location>
</feature>
<feature type="transmembrane region" description="Helical" evidence="5">
    <location>
        <begin position="100"/>
        <end position="120"/>
    </location>
</feature>
<feature type="transmembrane region" description="Helical" evidence="5">
    <location>
        <begin position="173"/>
        <end position="192"/>
    </location>
</feature>
<evidence type="ECO:0000256" key="3">
    <source>
        <dbReference type="ARBA" id="ARBA00022989"/>
    </source>
</evidence>
<dbReference type="EMBL" id="JAKELL010000149">
    <property type="protein sequence ID" value="KAH8979953.1"/>
    <property type="molecule type" value="Genomic_DNA"/>
</dbReference>
<reference evidence="6" key="1">
    <citation type="submission" date="2022-01" db="EMBL/GenBank/DDBJ databases">
        <title>Comparative genomics reveals a dynamic genome evolution in the ectomycorrhizal milk-cap (Lactarius) mushrooms.</title>
        <authorList>
            <consortium name="DOE Joint Genome Institute"/>
            <person name="Lebreton A."/>
            <person name="Tang N."/>
            <person name="Kuo A."/>
            <person name="LaButti K."/>
            <person name="Drula E."/>
            <person name="Barry K."/>
            <person name="Clum A."/>
            <person name="Lipzen A."/>
            <person name="Mousain D."/>
            <person name="Ng V."/>
            <person name="Wang R."/>
            <person name="Wang X."/>
            <person name="Dai Y."/>
            <person name="Henrissat B."/>
            <person name="Grigoriev I.V."/>
            <person name="Guerin-Laguette A."/>
            <person name="Yu F."/>
            <person name="Martin F.M."/>
        </authorList>
    </citation>
    <scope>NUCLEOTIDE SEQUENCE</scope>
    <source>
        <strain evidence="6">QP</strain>
    </source>
</reference>
<feature type="transmembrane region" description="Helical" evidence="5">
    <location>
        <begin position="276"/>
        <end position="297"/>
    </location>
</feature>
<sequence>MSAPDCVNGTVCDASQNKQSFSTHANSTILTNGQSIGLAVSILSSTTRITLSRAQLTAEASFLSFGAVIVVSIFIVRNLLRYRKLLPNGDWKLLRTPADIYMLFLFAFDILQAVGGILNVRWAHDGIVTTGPYCTAQGIIKQMGELGVALLSLALTVHTFTIALWSVGAEARSFAFGFVAFTCLFSVLWVSISNGIHKDFETPTPYWCWIGPKYIKERLAGEYVWMWIALFASVVMYILLHFWMKGHLSVDGEKWYKFRLVKSDVEYSERRATLGILFYPLAYTLVVIPLSVSRWLLFNHKKVPSAATFFGIIMFHLSGAVNVLLFLIVRPRLLLFTPPEKLGKFKGTFQPKQQLYSLT</sequence>
<keyword evidence="4 5" id="KW-0472">Membrane</keyword>
<dbReference type="SUPFAM" id="SSF81321">
    <property type="entry name" value="Family A G protein-coupled receptor-like"/>
    <property type="match status" value="1"/>
</dbReference>
<dbReference type="GO" id="GO:0005886">
    <property type="term" value="C:plasma membrane"/>
    <property type="evidence" value="ECO:0007669"/>
    <property type="project" value="TreeGrafter"/>
</dbReference>
<dbReference type="AlphaFoldDB" id="A0AAD4Q867"/>
<evidence type="ECO:0000313" key="6">
    <source>
        <dbReference type="EMBL" id="KAH8979953.1"/>
    </source>
</evidence>
<name>A0AAD4Q867_9AGAM</name>
<evidence type="ECO:0000256" key="2">
    <source>
        <dbReference type="ARBA" id="ARBA00022692"/>
    </source>
</evidence>
<feature type="transmembrane region" description="Helical" evidence="5">
    <location>
        <begin position="223"/>
        <end position="244"/>
    </location>
</feature>
<feature type="transmembrane region" description="Helical" evidence="5">
    <location>
        <begin position="309"/>
        <end position="329"/>
    </location>
</feature>